<dbReference type="EMBL" id="CP094532">
    <property type="protein sequence ID" value="UOE41086.1"/>
    <property type="molecule type" value="Genomic_DNA"/>
</dbReference>
<evidence type="ECO:0000256" key="4">
    <source>
        <dbReference type="ARBA" id="ARBA00022723"/>
    </source>
</evidence>
<comment type="cofactor">
    <cofactor evidence="8">
        <name>Mg(2+)</name>
        <dbReference type="ChEBI" id="CHEBI:18420"/>
    </cofactor>
    <cofactor evidence="8">
        <name>Mn(2+)</name>
        <dbReference type="ChEBI" id="CHEBI:29035"/>
    </cofactor>
</comment>
<evidence type="ECO:0000256" key="3">
    <source>
        <dbReference type="ARBA" id="ARBA00022695"/>
    </source>
</evidence>
<feature type="binding site" evidence="8">
    <location>
        <position position="192"/>
    </location>
    <ligand>
        <name>ATP</name>
        <dbReference type="ChEBI" id="CHEBI:30616"/>
    </ligand>
</feature>
<dbReference type="Proteomes" id="UP000831460">
    <property type="component" value="Chromosome"/>
</dbReference>
<evidence type="ECO:0000256" key="2">
    <source>
        <dbReference type="ARBA" id="ARBA00022679"/>
    </source>
</evidence>
<comment type="catalytic activity">
    <reaction evidence="8">
        <text>L-histidyl-[protein] + UTP = N(tele)-(5'-uridylyl)-L-histidyl-[protein] + diphosphate</text>
        <dbReference type="Rhea" id="RHEA:83891"/>
        <dbReference type="Rhea" id="RHEA-COMP:9745"/>
        <dbReference type="Rhea" id="RHEA-COMP:20239"/>
        <dbReference type="ChEBI" id="CHEBI:29979"/>
        <dbReference type="ChEBI" id="CHEBI:33019"/>
        <dbReference type="ChEBI" id="CHEBI:46398"/>
        <dbReference type="ChEBI" id="CHEBI:233474"/>
    </reaction>
</comment>
<dbReference type="PANTHER" id="PTHR32057">
    <property type="entry name" value="PROTEIN ADENYLYLTRANSFERASE SELO, MITOCHONDRIAL"/>
    <property type="match status" value="1"/>
</dbReference>
<feature type="binding site" evidence="8">
    <location>
        <position position="270"/>
    </location>
    <ligand>
        <name>Mg(2+)</name>
        <dbReference type="ChEBI" id="CHEBI:18420"/>
    </ligand>
</feature>
<comment type="catalytic activity">
    <reaction evidence="8">
        <text>L-seryl-[protein] + UTP = O-(5'-uridylyl)-L-seryl-[protein] + diphosphate</text>
        <dbReference type="Rhea" id="RHEA:64604"/>
        <dbReference type="Rhea" id="RHEA-COMP:9863"/>
        <dbReference type="Rhea" id="RHEA-COMP:16635"/>
        <dbReference type="ChEBI" id="CHEBI:29999"/>
        <dbReference type="ChEBI" id="CHEBI:33019"/>
        <dbReference type="ChEBI" id="CHEBI:46398"/>
        <dbReference type="ChEBI" id="CHEBI:156051"/>
    </reaction>
</comment>
<dbReference type="Pfam" id="PF02696">
    <property type="entry name" value="SelO"/>
    <property type="match status" value="1"/>
</dbReference>
<evidence type="ECO:0000256" key="1">
    <source>
        <dbReference type="ARBA" id="ARBA00009747"/>
    </source>
</evidence>
<evidence type="ECO:0000256" key="7">
    <source>
        <dbReference type="ARBA" id="ARBA00022842"/>
    </source>
</evidence>
<dbReference type="HAMAP" id="MF_00692">
    <property type="entry name" value="SelO"/>
    <property type="match status" value="1"/>
</dbReference>
<feature type="binding site" evidence="8">
    <location>
        <position position="122"/>
    </location>
    <ligand>
        <name>ATP</name>
        <dbReference type="ChEBI" id="CHEBI:30616"/>
    </ligand>
</feature>
<gene>
    <name evidence="8" type="primary">ydiU</name>
    <name evidence="8" type="synonym">selO</name>
    <name evidence="9" type="ORF">MTP09_00115</name>
</gene>
<keyword evidence="4 8" id="KW-0479">Metal-binding</keyword>
<feature type="binding site" evidence="8">
    <location>
        <position position="99"/>
    </location>
    <ligand>
        <name>ATP</name>
        <dbReference type="ChEBI" id="CHEBI:30616"/>
    </ligand>
</feature>
<evidence type="ECO:0000313" key="9">
    <source>
        <dbReference type="EMBL" id="UOE41086.1"/>
    </source>
</evidence>
<name>A0ABY4BTC4_9FLAO</name>
<dbReference type="RefSeq" id="WP_243549467.1">
    <property type="nucleotide sequence ID" value="NZ_CP094532.1"/>
</dbReference>
<comment type="catalytic activity">
    <reaction evidence="8">
        <text>L-seryl-[protein] + ATP = 3-O-(5'-adenylyl)-L-seryl-[protein] + diphosphate</text>
        <dbReference type="Rhea" id="RHEA:58120"/>
        <dbReference type="Rhea" id="RHEA-COMP:9863"/>
        <dbReference type="Rhea" id="RHEA-COMP:15073"/>
        <dbReference type="ChEBI" id="CHEBI:29999"/>
        <dbReference type="ChEBI" id="CHEBI:30616"/>
        <dbReference type="ChEBI" id="CHEBI:33019"/>
        <dbReference type="ChEBI" id="CHEBI:142516"/>
        <dbReference type="EC" id="2.7.7.108"/>
    </reaction>
</comment>
<comment type="catalytic activity">
    <reaction evidence="8">
        <text>L-tyrosyl-[protein] + ATP = O-(5'-adenylyl)-L-tyrosyl-[protein] + diphosphate</text>
        <dbReference type="Rhea" id="RHEA:54288"/>
        <dbReference type="Rhea" id="RHEA-COMP:10136"/>
        <dbReference type="Rhea" id="RHEA-COMP:13846"/>
        <dbReference type="ChEBI" id="CHEBI:30616"/>
        <dbReference type="ChEBI" id="CHEBI:33019"/>
        <dbReference type="ChEBI" id="CHEBI:46858"/>
        <dbReference type="ChEBI" id="CHEBI:83624"/>
        <dbReference type="EC" id="2.7.7.108"/>
    </reaction>
</comment>
<dbReference type="EC" id="2.7.7.108" evidence="8"/>
<feature type="binding site" evidence="8">
    <location>
        <position position="101"/>
    </location>
    <ligand>
        <name>ATP</name>
        <dbReference type="ChEBI" id="CHEBI:30616"/>
    </ligand>
</feature>
<comment type="similarity">
    <text evidence="1 8">Belongs to the SELO family.</text>
</comment>
<keyword evidence="2 8" id="KW-0808">Transferase</keyword>
<feature type="binding site" evidence="8">
    <location>
        <position position="199"/>
    </location>
    <ligand>
        <name>ATP</name>
        <dbReference type="ChEBI" id="CHEBI:30616"/>
    </ligand>
</feature>
<comment type="function">
    <text evidence="8">Nucleotidyltransferase involved in the post-translational modification of proteins. It can catalyze the addition of adenosine monophosphate (AMP) or uridine monophosphate (UMP) to a protein, resulting in modifications known as AMPylation and UMPylation.</text>
</comment>
<feature type="binding site" evidence="8">
    <location>
        <position position="279"/>
    </location>
    <ligand>
        <name>ATP</name>
        <dbReference type="ChEBI" id="CHEBI:30616"/>
    </ligand>
</feature>
<feature type="binding site" evidence="8">
    <location>
        <position position="102"/>
    </location>
    <ligand>
        <name>ATP</name>
        <dbReference type="ChEBI" id="CHEBI:30616"/>
    </ligand>
</feature>
<evidence type="ECO:0000256" key="6">
    <source>
        <dbReference type="ARBA" id="ARBA00022840"/>
    </source>
</evidence>
<evidence type="ECO:0000313" key="10">
    <source>
        <dbReference type="Proteomes" id="UP000831460"/>
    </source>
</evidence>
<feature type="binding site" evidence="8">
    <location>
        <position position="135"/>
    </location>
    <ligand>
        <name>ATP</name>
        <dbReference type="ChEBI" id="CHEBI:30616"/>
    </ligand>
</feature>
<keyword evidence="7 8" id="KW-0460">Magnesium</keyword>
<evidence type="ECO:0000256" key="5">
    <source>
        <dbReference type="ARBA" id="ARBA00022741"/>
    </source>
</evidence>
<dbReference type="NCBIfam" id="NF000658">
    <property type="entry name" value="PRK00029.1"/>
    <property type="match status" value="1"/>
</dbReference>
<reference evidence="9 10" key="1">
    <citation type="submission" date="2022-03" db="EMBL/GenBank/DDBJ databases">
        <title>Chryseobacterium sp. isolated from particulate matters in swine house.</title>
        <authorList>
            <person name="Won M."/>
            <person name="Kim S.-J."/>
            <person name="Kwon S.-W."/>
        </authorList>
    </citation>
    <scope>NUCLEOTIDE SEQUENCE [LARGE SCALE GENOMIC DNA]</scope>
    <source>
        <strain evidence="9 10">SC2-2</strain>
    </source>
</reference>
<organism evidence="9 10">
    <name type="scientific">Chryseobacterium suipulveris</name>
    <dbReference type="NCBI Taxonomy" id="2929800"/>
    <lineage>
        <taxon>Bacteria</taxon>
        <taxon>Pseudomonadati</taxon>
        <taxon>Bacteroidota</taxon>
        <taxon>Flavobacteriia</taxon>
        <taxon>Flavobacteriales</taxon>
        <taxon>Weeksellaceae</taxon>
        <taxon>Chryseobacterium group</taxon>
        <taxon>Chryseobacterium</taxon>
    </lineage>
</organism>
<keyword evidence="10" id="KW-1185">Reference proteome</keyword>
<feature type="binding site" evidence="8">
    <location>
        <position position="279"/>
    </location>
    <ligand>
        <name>Mg(2+)</name>
        <dbReference type="ChEBI" id="CHEBI:18420"/>
    </ligand>
</feature>
<dbReference type="InterPro" id="IPR003846">
    <property type="entry name" value="SelO"/>
</dbReference>
<dbReference type="EC" id="2.7.7.-" evidence="8"/>
<comment type="catalytic activity">
    <reaction evidence="8">
        <text>L-threonyl-[protein] + ATP = 3-O-(5'-adenylyl)-L-threonyl-[protein] + diphosphate</text>
        <dbReference type="Rhea" id="RHEA:54292"/>
        <dbReference type="Rhea" id="RHEA-COMP:11060"/>
        <dbReference type="Rhea" id="RHEA-COMP:13847"/>
        <dbReference type="ChEBI" id="CHEBI:30013"/>
        <dbReference type="ChEBI" id="CHEBI:30616"/>
        <dbReference type="ChEBI" id="CHEBI:33019"/>
        <dbReference type="ChEBI" id="CHEBI:138113"/>
        <dbReference type="EC" id="2.7.7.108"/>
    </reaction>
</comment>
<keyword evidence="5 8" id="KW-0547">Nucleotide-binding</keyword>
<keyword evidence="6 8" id="KW-0067">ATP-binding</keyword>
<evidence type="ECO:0000256" key="8">
    <source>
        <dbReference type="HAMAP-Rule" id="MF_00692"/>
    </source>
</evidence>
<comment type="catalytic activity">
    <reaction evidence="8">
        <text>L-tyrosyl-[protein] + UTP = O-(5'-uridylyl)-L-tyrosyl-[protein] + diphosphate</text>
        <dbReference type="Rhea" id="RHEA:83887"/>
        <dbReference type="Rhea" id="RHEA-COMP:10136"/>
        <dbReference type="Rhea" id="RHEA-COMP:20238"/>
        <dbReference type="ChEBI" id="CHEBI:33019"/>
        <dbReference type="ChEBI" id="CHEBI:46398"/>
        <dbReference type="ChEBI" id="CHEBI:46858"/>
        <dbReference type="ChEBI" id="CHEBI:90602"/>
    </reaction>
</comment>
<keyword evidence="3 8" id="KW-0548">Nucleotidyltransferase</keyword>
<protein>
    <recommendedName>
        <fullName evidence="8">Protein nucleotidyltransferase YdiU</fullName>
        <ecNumber evidence="8">2.7.7.-</ecNumber>
    </recommendedName>
    <alternativeName>
        <fullName evidence="8">Protein adenylyltransferase YdiU</fullName>
        <ecNumber evidence="8">2.7.7.108</ecNumber>
    </alternativeName>
    <alternativeName>
        <fullName evidence="8">Protein uridylyltransferase YdiU</fullName>
        <ecNumber evidence="8">2.7.7.-</ecNumber>
    </alternativeName>
</protein>
<dbReference type="PANTHER" id="PTHR32057:SF14">
    <property type="entry name" value="PROTEIN ADENYLYLTRANSFERASE SELO, MITOCHONDRIAL"/>
    <property type="match status" value="1"/>
</dbReference>
<accession>A0ABY4BTC4</accession>
<feature type="active site" description="Proton acceptor" evidence="8">
    <location>
        <position position="269"/>
    </location>
</feature>
<feature type="binding site" evidence="8">
    <location>
        <position position="134"/>
    </location>
    <ligand>
        <name>ATP</name>
        <dbReference type="ChEBI" id="CHEBI:30616"/>
    </ligand>
</feature>
<sequence length="514" mass="59099">MNLHKITQQYLTTFPGDFSGNPMQRQTPKVLFATTEIVGFQNPEIIIFNEKLSEEIGLGKIESDEDLKFINAEAIPKNIKTYATAYAGHQFGNWAGQLGDGRAIFAGEIENTDGKKTEIQWKGAGATPYSRHADGRAVLRSSVREYLISEAIYHLGIPTTRALSLSLTGEYVVRDIMYDGNPAYEKGAVMMRTAESFLRFGHFELLAAQNEIDTLRQLTDFTIKNYFPEIDGDSEDKYLLLFKEISRRTADLMVEWYRVGFVHGVMNTDNMSVLGLTIDYGPFSFVDEYDLNFTPNTTDLPGRRYAFGNQGKIAQWNLWQLANALYPLIKDEKKLEEILNEFPDYFWKKHDEMWAKKLGFSEILEGDEIFFSDMQKVLGDLKADHTLFFNRLEELENNADLKTLFGDIFYTDPNDNQWVSFEQIIKKYLTRLEKNTISKAEFRKLMSGTNPKFILRNYLLFECIEELNKGKKDLLNKILLALENPYEELFPEFSQKRPSKYDGQTGCSMLSCSS</sequence>
<keyword evidence="8" id="KW-0464">Manganese</keyword>
<proteinExistence type="inferred from homology"/>